<sequence length="117" mass="13183">HDKAQAILGNYLDNDSITLIDGALESIDVPCDYILHGAAPTQSKFFMEHPVETIRTSIHGTEAMLELGHHKTVKKLVYLSSMEQYGVPYESGQVMTEERLGYLDHLNIRSSYSESKR</sequence>
<dbReference type="InterPro" id="IPR044516">
    <property type="entry name" value="UXS-like"/>
</dbReference>
<evidence type="ECO:0000256" key="2">
    <source>
        <dbReference type="ARBA" id="ARBA00022793"/>
    </source>
</evidence>
<accession>W1YVA2</accession>
<keyword evidence="2" id="KW-0210">Decarboxylase</keyword>
<reference evidence="6" key="1">
    <citation type="submission" date="2013-12" db="EMBL/GenBank/DDBJ databases">
        <title>A Varibaculum cambriense genome reconstructed from a premature infant gut community with otherwise low bacterial novelty that shifts toward anaerobic metabolism during the third week of life.</title>
        <authorList>
            <person name="Brown C.T."/>
            <person name="Sharon I."/>
            <person name="Thomas B.C."/>
            <person name="Castelle C.J."/>
            <person name="Morowitz M.J."/>
            <person name="Banfield J.F."/>
        </authorList>
    </citation>
    <scope>NUCLEOTIDE SEQUENCE</scope>
</reference>
<dbReference type="AlphaFoldDB" id="W1YVA2"/>
<protein>
    <recommendedName>
        <fullName evidence="5">NAD-dependent epimerase/dehydratase domain-containing protein</fullName>
    </recommendedName>
</protein>
<proteinExistence type="predicted"/>
<feature type="non-terminal residue" evidence="6">
    <location>
        <position position="117"/>
    </location>
</feature>
<dbReference type="GO" id="GO:0005737">
    <property type="term" value="C:cytoplasm"/>
    <property type="evidence" value="ECO:0007669"/>
    <property type="project" value="TreeGrafter"/>
</dbReference>
<gene>
    <name evidence="6" type="ORF">Q604_UNBC00332G0001</name>
</gene>
<dbReference type="Pfam" id="PF01370">
    <property type="entry name" value="Epimerase"/>
    <property type="match status" value="1"/>
</dbReference>
<dbReference type="InterPro" id="IPR036291">
    <property type="entry name" value="NAD(P)-bd_dom_sf"/>
</dbReference>
<dbReference type="EMBL" id="AZMM01000332">
    <property type="protein sequence ID" value="ETJ45680.1"/>
    <property type="molecule type" value="Genomic_DNA"/>
</dbReference>
<organism evidence="6">
    <name type="scientific">human gut metagenome</name>
    <dbReference type="NCBI Taxonomy" id="408170"/>
    <lineage>
        <taxon>unclassified sequences</taxon>
        <taxon>metagenomes</taxon>
        <taxon>organismal metagenomes</taxon>
    </lineage>
</organism>
<feature type="domain" description="NAD-dependent epimerase/dehydratase" evidence="5">
    <location>
        <begin position="28"/>
        <end position="117"/>
    </location>
</feature>
<dbReference type="PANTHER" id="PTHR43078:SF6">
    <property type="entry name" value="UDP-GLUCURONIC ACID DECARBOXYLASE 1"/>
    <property type="match status" value="1"/>
</dbReference>
<evidence type="ECO:0000256" key="4">
    <source>
        <dbReference type="ARBA" id="ARBA00023239"/>
    </source>
</evidence>
<feature type="non-terminal residue" evidence="6">
    <location>
        <position position="1"/>
    </location>
</feature>
<dbReference type="GO" id="GO:0042732">
    <property type="term" value="P:D-xylose metabolic process"/>
    <property type="evidence" value="ECO:0007669"/>
    <property type="project" value="InterPro"/>
</dbReference>
<keyword evidence="3" id="KW-0520">NAD</keyword>
<evidence type="ECO:0000256" key="3">
    <source>
        <dbReference type="ARBA" id="ARBA00023027"/>
    </source>
</evidence>
<comment type="cofactor">
    <cofactor evidence="1">
        <name>NAD(+)</name>
        <dbReference type="ChEBI" id="CHEBI:57540"/>
    </cofactor>
</comment>
<dbReference type="PANTHER" id="PTHR43078">
    <property type="entry name" value="UDP-GLUCURONIC ACID DECARBOXYLASE-RELATED"/>
    <property type="match status" value="1"/>
</dbReference>
<comment type="caution">
    <text evidence="6">The sequence shown here is derived from an EMBL/GenBank/DDBJ whole genome shotgun (WGS) entry which is preliminary data.</text>
</comment>
<dbReference type="GO" id="GO:0048040">
    <property type="term" value="F:UDP-glucuronate decarboxylase activity"/>
    <property type="evidence" value="ECO:0007669"/>
    <property type="project" value="TreeGrafter"/>
</dbReference>
<keyword evidence="4" id="KW-0456">Lyase</keyword>
<evidence type="ECO:0000256" key="1">
    <source>
        <dbReference type="ARBA" id="ARBA00001911"/>
    </source>
</evidence>
<dbReference type="GO" id="GO:0070403">
    <property type="term" value="F:NAD+ binding"/>
    <property type="evidence" value="ECO:0007669"/>
    <property type="project" value="InterPro"/>
</dbReference>
<dbReference type="Gene3D" id="3.40.50.720">
    <property type="entry name" value="NAD(P)-binding Rossmann-like Domain"/>
    <property type="match status" value="1"/>
</dbReference>
<evidence type="ECO:0000259" key="5">
    <source>
        <dbReference type="Pfam" id="PF01370"/>
    </source>
</evidence>
<dbReference type="InterPro" id="IPR001509">
    <property type="entry name" value="Epimerase_deHydtase"/>
</dbReference>
<evidence type="ECO:0000313" key="6">
    <source>
        <dbReference type="EMBL" id="ETJ45680.1"/>
    </source>
</evidence>
<dbReference type="SUPFAM" id="SSF51735">
    <property type="entry name" value="NAD(P)-binding Rossmann-fold domains"/>
    <property type="match status" value="1"/>
</dbReference>
<name>W1YVA2_9ZZZZ</name>